<reference evidence="1" key="1">
    <citation type="journal article" date="2014" name="Int. J. Syst. Evol. Microbiol.">
        <title>Complete genome sequence of Corynebacterium casei LMG S-19264T (=DSM 44701T), isolated from a smear-ripened cheese.</title>
        <authorList>
            <consortium name="US DOE Joint Genome Institute (JGI-PGF)"/>
            <person name="Walter F."/>
            <person name="Albersmeier A."/>
            <person name="Kalinowski J."/>
            <person name="Ruckert C."/>
        </authorList>
    </citation>
    <scope>NUCLEOTIDE SEQUENCE</scope>
    <source>
        <strain evidence="1">NBRC 110023</strain>
    </source>
</reference>
<accession>A0AA37SYY8</accession>
<organism evidence="1 2">
    <name type="scientific">Agaribacter marinus</name>
    <dbReference type="NCBI Taxonomy" id="1431249"/>
    <lineage>
        <taxon>Bacteria</taxon>
        <taxon>Pseudomonadati</taxon>
        <taxon>Pseudomonadota</taxon>
        <taxon>Gammaproteobacteria</taxon>
        <taxon>Alteromonadales</taxon>
        <taxon>Alteromonadaceae</taxon>
        <taxon>Agaribacter</taxon>
    </lineage>
</organism>
<evidence type="ECO:0000313" key="1">
    <source>
        <dbReference type="EMBL" id="GLR70914.1"/>
    </source>
</evidence>
<proteinExistence type="predicted"/>
<dbReference type="RefSeq" id="WP_284217190.1">
    <property type="nucleotide sequence ID" value="NZ_BSOT01000005.1"/>
</dbReference>
<sequence length="380" mass="43504">MIELDVEQVIDCYLHPEKITALEPNQLSTLIIVLRQQKMLARVAANLISLNLLPDLHVKAQRHFKNAYLMASKQKLQVWEEAKLLVSQLSSASAYLIFLKGAAYSLADSLASNKVAEGRYYSDIDILVDKRSINECEQVLAIKGWIAQEINNYDDKYYRQWAHEIPPMCHGTRGTIIDIHHNIVPLISGAAPNIQLLINHRVLLGDDIWVLSQPAQFVHSAIHLFRNEEFSSGFRDLTDLHIFMKQNLLENTCEKFVREVIAIASEINFAKEVYLALYFLRSLDKSLFENMDDIDELIDTHGPTSIEKYIFSKVLFPQHALLDGSITPIQQFCALIRGHLLKMPIHILTYHLTVKFGRWIVESVAGKHFFTPTEENQKTN</sequence>
<dbReference type="Proteomes" id="UP001156601">
    <property type="component" value="Unassembled WGS sequence"/>
</dbReference>
<name>A0AA37SYY8_9ALTE</name>
<gene>
    <name evidence="1" type="ORF">GCM10007852_18220</name>
</gene>
<evidence type="ECO:0008006" key="3">
    <source>
        <dbReference type="Google" id="ProtNLM"/>
    </source>
</evidence>
<dbReference type="Pfam" id="PF14907">
    <property type="entry name" value="NTP_transf_5"/>
    <property type="match status" value="1"/>
</dbReference>
<reference evidence="1" key="2">
    <citation type="submission" date="2023-01" db="EMBL/GenBank/DDBJ databases">
        <title>Draft genome sequence of Agaribacter marinus strain NBRC 110023.</title>
        <authorList>
            <person name="Sun Q."/>
            <person name="Mori K."/>
        </authorList>
    </citation>
    <scope>NUCLEOTIDE SEQUENCE</scope>
    <source>
        <strain evidence="1">NBRC 110023</strain>
    </source>
</reference>
<dbReference type="AlphaFoldDB" id="A0AA37SYY8"/>
<dbReference type="EMBL" id="BSOT01000005">
    <property type="protein sequence ID" value="GLR70914.1"/>
    <property type="molecule type" value="Genomic_DNA"/>
</dbReference>
<evidence type="ECO:0000313" key="2">
    <source>
        <dbReference type="Proteomes" id="UP001156601"/>
    </source>
</evidence>
<keyword evidence="2" id="KW-1185">Reference proteome</keyword>
<protein>
    <recommendedName>
        <fullName evidence="3">Nucleotidyltransferase family protein</fullName>
    </recommendedName>
</protein>
<dbReference type="InterPro" id="IPR039498">
    <property type="entry name" value="NTP_transf_5"/>
</dbReference>
<comment type="caution">
    <text evidence="1">The sequence shown here is derived from an EMBL/GenBank/DDBJ whole genome shotgun (WGS) entry which is preliminary data.</text>
</comment>